<organism evidence="1 2">
    <name type="scientific">Caulifigura coniformis</name>
    <dbReference type="NCBI Taxonomy" id="2527983"/>
    <lineage>
        <taxon>Bacteria</taxon>
        <taxon>Pseudomonadati</taxon>
        <taxon>Planctomycetota</taxon>
        <taxon>Planctomycetia</taxon>
        <taxon>Planctomycetales</taxon>
        <taxon>Planctomycetaceae</taxon>
        <taxon>Caulifigura</taxon>
    </lineage>
</organism>
<dbReference type="InterPro" id="IPR046053">
    <property type="entry name" value="DUF6011"/>
</dbReference>
<dbReference type="KEGG" id="ccos:Pan44_26530"/>
<keyword evidence="2" id="KW-1185">Reference proteome</keyword>
<name>A0A517SET9_9PLAN</name>
<dbReference type="Proteomes" id="UP000315700">
    <property type="component" value="Chromosome"/>
</dbReference>
<dbReference type="AlphaFoldDB" id="A0A517SET9"/>
<accession>A0A517SET9</accession>
<protein>
    <submittedName>
        <fullName evidence="1">Uncharacterized protein</fullName>
    </submittedName>
</protein>
<evidence type="ECO:0000313" key="1">
    <source>
        <dbReference type="EMBL" id="QDT54618.1"/>
    </source>
</evidence>
<gene>
    <name evidence="1" type="ORF">Pan44_26530</name>
</gene>
<dbReference type="InParanoid" id="A0A517SET9"/>
<proteinExistence type="predicted"/>
<dbReference type="Pfam" id="PF19474">
    <property type="entry name" value="DUF6011"/>
    <property type="match status" value="1"/>
</dbReference>
<sequence>MIEVVAMAKKQKHRLVAGQRSLYEAEFGEKPVTYCRRCKLRLRSAKSIDAGIGPVCQKDERKEKGGK</sequence>
<dbReference type="EMBL" id="CP036271">
    <property type="protein sequence ID" value="QDT54618.1"/>
    <property type="molecule type" value="Genomic_DNA"/>
</dbReference>
<evidence type="ECO:0000313" key="2">
    <source>
        <dbReference type="Proteomes" id="UP000315700"/>
    </source>
</evidence>
<dbReference type="RefSeq" id="WP_145030459.1">
    <property type="nucleotide sequence ID" value="NZ_CP036271.1"/>
</dbReference>
<reference evidence="1 2" key="1">
    <citation type="submission" date="2019-02" db="EMBL/GenBank/DDBJ databases">
        <title>Deep-cultivation of Planctomycetes and their phenomic and genomic characterization uncovers novel biology.</title>
        <authorList>
            <person name="Wiegand S."/>
            <person name="Jogler M."/>
            <person name="Boedeker C."/>
            <person name="Pinto D."/>
            <person name="Vollmers J."/>
            <person name="Rivas-Marin E."/>
            <person name="Kohn T."/>
            <person name="Peeters S.H."/>
            <person name="Heuer A."/>
            <person name="Rast P."/>
            <person name="Oberbeckmann S."/>
            <person name="Bunk B."/>
            <person name="Jeske O."/>
            <person name="Meyerdierks A."/>
            <person name="Storesund J.E."/>
            <person name="Kallscheuer N."/>
            <person name="Luecker S."/>
            <person name="Lage O.M."/>
            <person name="Pohl T."/>
            <person name="Merkel B.J."/>
            <person name="Hornburger P."/>
            <person name="Mueller R.-W."/>
            <person name="Bruemmer F."/>
            <person name="Labrenz M."/>
            <person name="Spormann A.M."/>
            <person name="Op den Camp H."/>
            <person name="Overmann J."/>
            <person name="Amann R."/>
            <person name="Jetten M.S.M."/>
            <person name="Mascher T."/>
            <person name="Medema M.H."/>
            <person name="Devos D.P."/>
            <person name="Kaster A.-K."/>
            <person name="Ovreas L."/>
            <person name="Rohde M."/>
            <person name="Galperin M.Y."/>
            <person name="Jogler C."/>
        </authorList>
    </citation>
    <scope>NUCLEOTIDE SEQUENCE [LARGE SCALE GENOMIC DNA]</scope>
    <source>
        <strain evidence="1 2">Pan44</strain>
    </source>
</reference>
<dbReference type="OrthoDB" id="303285at2"/>